<reference evidence="11" key="1">
    <citation type="submission" date="2021-12" db="EMBL/GenBank/DDBJ databases">
        <title>Prjna785345.</title>
        <authorList>
            <person name="Rujirawat T."/>
            <person name="Krajaejun T."/>
        </authorList>
    </citation>
    <scope>NUCLEOTIDE SEQUENCE</scope>
    <source>
        <strain evidence="11">Pi057C3</strain>
    </source>
</reference>
<dbReference type="InterPro" id="IPR002092">
    <property type="entry name" value="DNA-dir_Rpol_phage-type"/>
</dbReference>
<feature type="domain" description="DNA-directed RNA polymerase N-terminal" evidence="10">
    <location>
        <begin position="146"/>
        <end position="443"/>
    </location>
</feature>
<keyword evidence="12" id="KW-1185">Reference proteome</keyword>
<evidence type="ECO:0000256" key="4">
    <source>
        <dbReference type="ARBA" id="ARBA00022679"/>
    </source>
</evidence>
<dbReference type="GO" id="GO:0003677">
    <property type="term" value="F:DNA binding"/>
    <property type="evidence" value="ECO:0007669"/>
    <property type="project" value="InterPro"/>
</dbReference>
<evidence type="ECO:0000259" key="10">
    <source>
        <dbReference type="SMART" id="SM01311"/>
    </source>
</evidence>
<dbReference type="Proteomes" id="UP001209570">
    <property type="component" value="Unassembled WGS sequence"/>
</dbReference>
<dbReference type="Gene3D" id="1.10.1320.10">
    <property type="entry name" value="DNA-directed RNA polymerase, N-terminal domain"/>
    <property type="match status" value="1"/>
</dbReference>
<dbReference type="Gene3D" id="1.10.287.280">
    <property type="match status" value="1"/>
</dbReference>
<keyword evidence="4 9" id="KW-0808">Transferase</keyword>
<dbReference type="SUPFAM" id="SSF56672">
    <property type="entry name" value="DNA/RNA polymerases"/>
    <property type="match status" value="1"/>
</dbReference>
<keyword evidence="7 9" id="KW-0804">Transcription</keyword>
<comment type="catalytic activity">
    <reaction evidence="8 9">
        <text>RNA(n) + a ribonucleoside 5'-triphosphate = RNA(n+1) + diphosphate</text>
        <dbReference type="Rhea" id="RHEA:21248"/>
        <dbReference type="Rhea" id="RHEA-COMP:14527"/>
        <dbReference type="Rhea" id="RHEA-COMP:17342"/>
        <dbReference type="ChEBI" id="CHEBI:33019"/>
        <dbReference type="ChEBI" id="CHEBI:61557"/>
        <dbReference type="ChEBI" id="CHEBI:140395"/>
        <dbReference type="EC" id="2.7.7.6"/>
    </reaction>
</comment>
<gene>
    <name evidence="11" type="ORF">P43SY_000026</name>
</gene>
<dbReference type="PANTHER" id="PTHR10102:SF0">
    <property type="entry name" value="DNA-DIRECTED RNA POLYMERASE, MITOCHONDRIAL"/>
    <property type="match status" value="1"/>
</dbReference>
<evidence type="ECO:0000256" key="7">
    <source>
        <dbReference type="ARBA" id="ARBA00023163"/>
    </source>
</evidence>
<dbReference type="InterPro" id="IPR037159">
    <property type="entry name" value="RNA_POL_N_sf"/>
</dbReference>
<dbReference type="GO" id="GO:0006390">
    <property type="term" value="P:mitochondrial transcription"/>
    <property type="evidence" value="ECO:0007669"/>
    <property type="project" value="TreeGrafter"/>
</dbReference>
<evidence type="ECO:0000256" key="2">
    <source>
        <dbReference type="ARBA" id="ARBA00012418"/>
    </source>
</evidence>
<dbReference type="Gene3D" id="1.10.287.260">
    <property type="match status" value="1"/>
</dbReference>
<dbReference type="Pfam" id="PF14700">
    <property type="entry name" value="RPOL_N"/>
    <property type="match status" value="1"/>
</dbReference>
<dbReference type="InterPro" id="IPR024075">
    <property type="entry name" value="DNA-dir_RNA_pol_helix_hairp_sf"/>
</dbReference>
<keyword evidence="5 9" id="KW-0548">Nucleotidyltransferase</keyword>
<evidence type="ECO:0000256" key="8">
    <source>
        <dbReference type="ARBA" id="ARBA00048552"/>
    </source>
</evidence>
<dbReference type="PANTHER" id="PTHR10102">
    <property type="entry name" value="DNA-DIRECTED RNA POLYMERASE, MITOCHONDRIAL"/>
    <property type="match status" value="1"/>
</dbReference>
<keyword evidence="6" id="KW-0809">Transit peptide</keyword>
<proteinExistence type="inferred from homology"/>
<dbReference type="Pfam" id="PF00940">
    <property type="entry name" value="RNA_pol"/>
    <property type="match status" value="1"/>
</dbReference>
<evidence type="ECO:0000256" key="1">
    <source>
        <dbReference type="ARBA" id="ARBA00009493"/>
    </source>
</evidence>
<evidence type="ECO:0000256" key="9">
    <source>
        <dbReference type="RuleBase" id="RU003805"/>
    </source>
</evidence>
<dbReference type="InterPro" id="IPR043502">
    <property type="entry name" value="DNA/RNA_pol_sf"/>
</dbReference>
<protein>
    <recommendedName>
        <fullName evidence="2 9">DNA-directed RNA polymerase</fullName>
        <ecNumber evidence="2 9">2.7.7.6</ecNumber>
    </recommendedName>
</protein>
<comment type="function">
    <text evidence="9">DNA-dependent RNA polymerase catalyzes the transcription of DNA into RNA using the four ribonucleoside triphosphates as substrates.</text>
</comment>
<dbReference type="FunFam" id="1.10.287.280:FF:000001">
    <property type="entry name" value="DNA-directed RNA polymerase"/>
    <property type="match status" value="1"/>
</dbReference>
<dbReference type="FunFam" id="1.10.150.20:FF:000082">
    <property type="entry name" value="DNA-directed RNA polymerase, mitochondrial"/>
    <property type="match status" value="1"/>
</dbReference>
<comment type="similarity">
    <text evidence="1 9">Belongs to the phage and mitochondrial RNA polymerase family.</text>
</comment>
<dbReference type="SMART" id="SM01311">
    <property type="entry name" value="RPOL_N"/>
    <property type="match status" value="1"/>
</dbReference>
<accession>A0AAD5M505</accession>
<dbReference type="PROSITE" id="PS00489">
    <property type="entry name" value="RNA_POL_PHAGE_2"/>
    <property type="match status" value="1"/>
</dbReference>
<name>A0AAD5M505_PYTIN</name>
<dbReference type="InterPro" id="IPR046950">
    <property type="entry name" value="DNA-dir_Rpol_C_phage-type"/>
</dbReference>
<dbReference type="AlphaFoldDB" id="A0AAD5M505"/>
<dbReference type="EMBL" id="JAKCXM010000086">
    <property type="protein sequence ID" value="KAJ0403218.1"/>
    <property type="molecule type" value="Genomic_DNA"/>
</dbReference>
<evidence type="ECO:0000256" key="6">
    <source>
        <dbReference type="ARBA" id="ARBA00022946"/>
    </source>
</evidence>
<dbReference type="GO" id="GO:0003899">
    <property type="term" value="F:DNA-directed RNA polymerase activity"/>
    <property type="evidence" value="ECO:0007669"/>
    <property type="project" value="UniProtKB-EC"/>
</dbReference>
<dbReference type="Gene3D" id="1.10.150.20">
    <property type="entry name" value="5' to 3' exonuclease, C-terminal subdomain"/>
    <property type="match status" value="1"/>
</dbReference>
<evidence type="ECO:0000256" key="3">
    <source>
        <dbReference type="ARBA" id="ARBA00022478"/>
    </source>
</evidence>
<dbReference type="PROSITE" id="PS00900">
    <property type="entry name" value="RNA_POL_PHAGE_1"/>
    <property type="match status" value="1"/>
</dbReference>
<evidence type="ECO:0000313" key="11">
    <source>
        <dbReference type="EMBL" id="KAJ0403218.1"/>
    </source>
</evidence>
<dbReference type="InterPro" id="IPR029262">
    <property type="entry name" value="RPOL_N"/>
</dbReference>
<keyword evidence="3 9" id="KW-0240">DNA-directed RNA polymerase</keyword>
<organism evidence="11 12">
    <name type="scientific">Pythium insidiosum</name>
    <name type="common">Pythiosis disease agent</name>
    <dbReference type="NCBI Taxonomy" id="114742"/>
    <lineage>
        <taxon>Eukaryota</taxon>
        <taxon>Sar</taxon>
        <taxon>Stramenopiles</taxon>
        <taxon>Oomycota</taxon>
        <taxon>Peronosporomycetes</taxon>
        <taxon>Pythiales</taxon>
        <taxon>Pythiaceae</taxon>
        <taxon>Pythium</taxon>
    </lineage>
</organism>
<dbReference type="GO" id="GO:0034245">
    <property type="term" value="C:mitochondrial DNA-directed RNA polymerase complex"/>
    <property type="evidence" value="ECO:0007669"/>
    <property type="project" value="TreeGrafter"/>
</dbReference>
<comment type="caution">
    <text evidence="11">The sequence shown here is derived from an EMBL/GenBank/DDBJ whole genome shotgun (WGS) entry which is preliminary data.</text>
</comment>
<sequence>MSASRGRALLQAAAVARLRRAASLRPLGAPNSLLRRHKSSLPAAVQAHLQHDHHLEPATLGNVLEVADWAKNAYVMEPRTTLENTAFSPLLEPSEAALDDADVLVNRVHIADEDVDKWLANFEIPAEELAKCQTDADVRALRRLYARQLRLECSIYEMAVRKREASLMNVNRLGLTSNTNAAKSLILNWMVPATEFIEAEQRKLRESKHSLDSNTYGPAFLMLKPDVLAATGINVMLNQCLMETRGTKFIKLALAMGKAVQEEIIDQKEKRGDNYLISLRKKLKSDFLMKKVSEYHDDLGLWDKRVNLKVGAALIDCIQRSCFVPEGLLIKESGSHAVASLSPTPAFAHDYVFERNRRAGVIKVDKLILNTVLNTKPSANVLPWTARYLPMLVPPKKWEGVANGGYLRLHTKIMRQRDSAWQMDCVKRGEMDELLKSLNLLSEVPWVVNKEVLDVVLKIWESGGGFGDLPQRWNLETPEWKEEYENDKAMKAQYDKMVRKIQQRNQELHSLRCDTLYKLQVAEEFKDEEAIYFPYNMDFRGRVYPIPPNLNHLGSDLSRSLLVFRDRKPLGKSGLRWLKIHLANVFGVDKCSFDERVAFTEANLDKVFASARDPLGDGENCGWWKDADYPFLALGVCFELKRALESPNPEEYMSNVPVHQDGSCNGLQHYAALGRDLSGGQQVNLVPAPRPSDVYTGVATQVMRKVEQDAAIELPEYIPPMEDVVETDSAEERARKAEIRELWNKKRRKTHAQFLLGTISRKVVKQTVMTSVYGVTYIGARKQIMARLEEVFLEKGQLMDSKLEDQIYHASCYAAEVTMESMGDLFTSARAIMEWLADCASKVAQNGQAMSWITPLGLPVVQPYRKNGTQQVRTKVQHVLLVLSEQLPVSNGRQKSAFPPNFVHSLDSTHMLMTARRVLEEDKIAFAAVHDSYWTHASTVEVMNQRLREEFVNLYEQPLLENLADELRLRFPNTKFKDLPKTGDLDLKVVLNSPYFFN</sequence>
<evidence type="ECO:0000256" key="5">
    <source>
        <dbReference type="ARBA" id="ARBA00022695"/>
    </source>
</evidence>
<dbReference type="EC" id="2.7.7.6" evidence="2 9"/>
<evidence type="ECO:0000313" key="12">
    <source>
        <dbReference type="Proteomes" id="UP001209570"/>
    </source>
</evidence>